<feature type="domain" description="Hydantoinase/oxoprolinase N-terminal" evidence="2">
    <location>
        <begin position="10"/>
        <end position="183"/>
    </location>
</feature>
<dbReference type="SUPFAM" id="SSF53067">
    <property type="entry name" value="Actin-like ATPase domain"/>
    <property type="match status" value="1"/>
</dbReference>
<dbReference type="AlphaFoldDB" id="A0A432V0T4"/>
<organism evidence="4 5">
    <name type="scientific">Borborobacter arsenicus</name>
    <dbReference type="NCBI Taxonomy" id="1851146"/>
    <lineage>
        <taxon>Bacteria</taxon>
        <taxon>Pseudomonadati</taxon>
        <taxon>Pseudomonadota</taxon>
        <taxon>Alphaproteobacteria</taxon>
        <taxon>Hyphomicrobiales</taxon>
        <taxon>Phyllobacteriaceae</taxon>
        <taxon>Borborobacter</taxon>
    </lineage>
</organism>
<proteinExistence type="predicted"/>
<dbReference type="GO" id="GO:0005829">
    <property type="term" value="C:cytosol"/>
    <property type="evidence" value="ECO:0007669"/>
    <property type="project" value="TreeGrafter"/>
</dbReference>
<evidence type="ECO:0000259" key="2">
    <source>
        <dbReference type="Pfam" id="PF05378"/>
    </source>
</evidence>
<feature type="domain" description="Hydantoinase A/oxoprolinase" evidence="1">
    <location>
        <begin position="205"/>
        <end position="488"/>
    </location>
</feature>
<accession>A0A432V0T4</accession>
<evidence type="ECO:0000313" key="5">
    <source>
        <dbReference type="Proteomes" id="UP000281647"/>
    </source>
</evidence>
<sequence length="673" mass="70574">MAGRESAGNRIGVEIGGTFTDMVWADAEGVLHTGKTPSTPKAIHEAVLNIVDEAGIDLAGIEQVTHGSTIATNALIMRKGSATGLLTTAGFRDVVILGRADRDHDIYNMRYVHPKPPIRRGMIREVRERMGPDGSVIEALDLDQAWREVETFLRQGVDGIAISLLHAYANPAHERALAAMIRERAPRVAVFASHEVSPEFREYERSVTTVVNAFVGPAVKAYIDRLDAGLREQGYDGVLRIMQSNGGVMSAHAAGDNAVRMLLSGPAAGVRAAVWLAARNGLNDIITLDMGGTSTDVAIAPGLIASTVTELKIDGLPIRTAVIDMGTIGAGGGSIAAIDRGGFLSVGPESAGALPGPVCYGRGGERPTVTDAQVVAGLLQPDNFFGGRMALAADAAREALAGLGLAGGPEAAADSILRIVNSNMASAVRLISTSRGIDPRDFTIVAFGGGGPLHAAMVARELGIRRVLVPWSPGIASALGLLIADTMIDAAVSDLHALDEGSLDAARIEALSARAAFVAQENGLAQDTYELSVGIDMRYAGQAFELTIWTDTTALDPAALRELFEAEHRSRYGYARAALGVEVVSYRIRIIAHSGIQVETPLPSGTGKAAHPIEIAIDGRRVSGVSLTRDTLLPGQRLAGPAVLGEPTSTTFVPPGWEVECLPSGDLMMVDVE</sequence>
<dbReference type="RefSeq" id="WP_128625462.1">
    <property type="nucleotide sequence ID" value="NZ_ML133514.1"/>
</dbReference>
<evidence type="ECO:0000259" key="3">
    <source>
        <dbReference type="Pfam" id="PF19278"/>
    </source>
</evidence>
<gene>
    <name evidence="4" type="ORF">EET67_21075</name>
</gene>
<protein>
    <submittedName>
        <fullName evidence="4">Hydantoinase/oxoprolinase family protein</fullName>
    </submittedName>
</protein>
<evidence type="ECO:0000313" key="4">
    <source>
        <dbReference type="EMBL" id="RUM95789.1"/>
    </source>
</evidence>
<comment type="caution">
    <text evidence="4">The sequence shown here is derived from an EMBL/GenBank/DDBJ whole genome shotgun (WGS) entry which is preliminary data.</text>
</comment>
<feature type="domain" description="Acetophenone carboxylase-like C-terminal" evidence="3">
    <location>
        <begin position="511"/>
        <end position="659"/>
    </location>
</feature>
<keyword evidence="5" id="KW-1185">Reference proteome</keyword>
<dbReference type="PANTHER" id="PTHR11365:SF23">
    <property type="entry name" value="HYPOTHETICAL 5-OXOPROLINASE (EUROFUNG)-RELATED"/>
    <property type="match status" value="1"/>
</dbReference>
<dbReference type="EMBL" id="RKST01000030">
    <property type="protein sequence ID" value="RUM95789.1"/>
    <property type="molecule type" value="Genomic_DNA"/>
</dbReference>
<dbReference type="InterPro" id="IPR002821">
    <property type="entry name" value="Hydantoinase_A"/>
</dbReference>
<evidence type="ECO:0000259" key="1">
    <source>
        <dbReference type="Pfam" id="PF01968"/>
    </source>
</evidence>
<name>A0A432V0T4_9HYPH</name>
<dbReference type="GO" id="GO:0017168">
    <property type="term" value="F:5-oxoprolinase (ATP-hydrolyzing) activity"/>
    <property type="evidence" value="ECO:0007669"/>
    <property type="project" value="TreeGrafter"/>
</dbReference>
<dbReference type="Pfam" id="PF19278">
    <property type="entry name" value="Hydant_A_C"/>
    <property type="match status" value="1"/>
</dbReference>
<dbReference type="Proteomes" id="UP000281647">
    <property type="component" value="Unassembled WGS sequence"/>
</dbReference>
<reference evidence="4 5" key="1">
    <citation type="submission" date="2018-11" db="EMBL/GenBank/DDBJ databases">
        <title>Pseudaminobacter arsenicus sp. nov., an arsenic-resistant bacterium isolated from arsenic-rich aquifers.</title>
        <authorList>
            <person name="Mu Y."/>
        </authorList>
    </citation>
    <scope>NUCLEOTIDE SEQUENCE [LARGE SCALE GENOMIC DNA]</scope>
    <source>
        <strain evidence="4 5">CB3</strain>
    </source>
</reference>
<dbReference type="InterPro" id="IPR049517">
    <property type="entry name" value="ACX-like_C"/>
</dbReference>
<dbReference type="InterPro" id="IPR043129">
    <property type="entry name" value="ATPase_NBD"/>
</dbReference>
<dbReference type="Pfam" id="PF05378">
    <property type="entry name" value="Hydant_A_N"/>
    <property type="match status" value="1"/>
</dbReference>
<dbReference type="GO" id="GO:0006749">
    <property type="term" value="P:glutathione metabolic process"/>
    <property type="evidence" value="ECO:0007669"/>
    <property type="project" value="TreeGrafter"/>
</dbReference>
<dbReference type="OrthoDB" id="9759608at2"/>
<dbReference type="PANTHER" id="PTHR11365">
    <property type="entry name" value="5-OXOPROLINASE RELATED"/>
    <property type="match status" value="1"/>
</dbReference>
<dbReference type="InterPro" id="IPR008040">
    <property type="entry name" value="Hydant_A_N"/>
</dbReference>
<dbReference type="InterPro" id="IPR045079">
    <property type="entry name" value="Oxoprolinase-like"/>
</dbReference>
<dbReference type="Pfam" id="PF01968">
    <property type="entry name" value="Hydantoinase_A"/>
    <property type="match status" value="1"/>
</dbReference>